<evidence type="ECO:0000313" key="10">
    <source>
        <dbReference type="Proteomes" id="UP000830835"/>
    </source>
</evidence>
<dbReference type="InterPro" id="IPR005769">
    <property type="entry name" value="PhnE/PtxC"/>
</dbReference>
<name>A0ABT0CEF2_THEVL</name>
<organism evidence="9 10">
    <name type="scientific">Thermostichus vulcanus str. 'Rupite'</name>
    <dbReference type="NCBI Taxonomy" id="2813851"/>
    <lineage>
        <taxon>Bacteria</taxon>
        <taxon>Bacillati</taxon>
        <taxon>Cyanobacteriota</taxon>
        <taxon>Cyanophyceae</taxon>
        <taxon>Thermostichales</taxon>
        <taxon>Thermostichaceae</taxon>
        <taxon>Thermostichus</taxon>
    </lineage>
</organism>
<dbReference type="PANTHER" id="PTHR30043">
    <property type="entry name" value="PHOSPHONATES TRANSPORT SYSTEM PERMEASE PROTEIN"/>
    <property type="match status" value="1"/>
</dbReference>
<evidence type="ECO:0000256" key="6">
    <source>
        <dbReference type="ARBA" id="ARBA00023136"/>
    </source>
</evidence>
<keyword evidence="6 7" id="KW-0472">Membrane</keyword>
<dbReference type="InterPro" id="IPR000515">
    <property type="entry name" value="MetI-like"/>
</dbReference>
<proteinExistence type="inferred from homology"/>
<reference evidence="9" key="1">
    <citation type="submission" date="2021-02" db="EMBL/GenBank/DDBJ databases">
        <title>The CRISPR/cas machinery reduction and long-range gene transfer in the hot spring cyanobacterium Synechococcus.</title>
        <authorList>
            <person name="Dvorak P."/>
            <person name="Jahodarova E."/>
            <person name="Hasler P."/>
            <person name="Poulickova A."/>
        </authorList>
    </citation>
    <scope>NUCLEOTIDE SEQUENCE</scope>
    <source>
        <strain evidence="9">Rupite</strain>
    </source>
</reference>
<dbReference type="Proteomes" id="UP000830835">
    <property type="component" value="Unassembled WGS sequence"/>
</dbReference>
<dbReference type="CDD" id="cd06261">
    <property type="entry name" value="TM_PBP2"/>
    <property type="match status" value="1"/>
</dbReference>
<comment type="subcellular location">
    <subcellularLocation>
        <location evidence="2">Cell envelope</location>
    </subcellularLocation>
    <subcellularLocation>
        <location evidence="7">Cell membrane</location>
        <topology evidence="7">Multi-pass membrane protein</topology>
    </subcellularLocation>
    <subcellularLocation>
        <location evidence="1">Membrane</location>
        <topology evidence="1">Multi-pass membrane protein</topology>
    </subcellularLocation>
</comment>
<keyword evidence="4 7" id="KW-0812">Transmembrane</keyword>
<feature type="transmembrane region" description="Helical" evidence="7">
    <location>
        <begin position="25"/>
        <end position="46"/>
    </location>
</feature>
<dbReference type="Gene3D" id="1.10.3720.10">
    <property type="entry name" value="MetI-like"/>
    <property type="match status" value="1"/>
</dbReference>
<sequence>MYPSSALDEIRIPDPPAQVRWARRVLWMIGLTLLVLMALCLLNISVDWNRVASGLQRNLTPLLRGFSRPSGAVFNLAVQRMFESFNMAVVGTTIGGILSFPLSFLASSSLLGSGRLAIPGKAFLAGIRTFPELLLGIIFVSSFGPGQLAGIMAVGINSIGFLGKVFADIIEGIDPGPSEALLATGASPLHVFRYAVIPQVLPEFLSTVLYRFEVNLRSSATLGLVGAGGVGVLLVQRIQFRRWEEISTILLVIVAFVIVVDTLSSFLRKKLV</sequence>
<feature type="domain" description="ABC transmembrane type-1" evidence="8">
    <location>
        <begin position="81"/>
        <end position="264"/>
    </location>
</feature>
<evidence type="ECO:0000256" key="4">
    <source>
        <dbReference type="ARBA" id="ARBA00022692"/>
    </source>
</evidence>
<keyword evidence="3 7" id="KW-0813">Transport</keyword>
<feature type="transmembrane region" description="Helical" evidence="7">
    <location>
        <begin position="133"/>
        <end position="156"/>
    </location>
</feature>
<dbReference type="InterPro" id="IPR035906">
    <property type="entry name" value="MetI-like_sf"/>
</dbReference>
<evidence type="ECO:0000256" key="5">
    <source>
        <dbReference type="ARBA" id="ARBA00022989"/>
    </source>
</evidence>
<dbReference type="Pfam" id="PF00528">
    <property type="entry name" value="BPD_transp_1"/>
    <property type="match status" value="1"/>
</dbReference>
<feature type="transmembrane region" description="Helical" evidence="7">
    <location>
        <begin position="247"/>
        <end position="267"/>
    </location>
</feature>
<comment type="similarity">
    <text evidence="7">Belongs to the binding-protein-dependent transport system permease family.</text>
</comment>
<protein>
    <submittedName>
        <fullName evidence="9">Phosphonate ABC transporter, permease protein PhnE</fullName>
    </submittedName>
</protein>
<evidence type="ECO:0000256" key="1">
    <source>
        <dbReference type="ARBA" id="ARBA00004141"/>
    </source>
</evidence>
<dbReference type="EMBL" id="JAFIRA010000049">
    <property type="protein sequence ID" value="MCJ2544160.1"/>
    <property type="molecule type" value="Genomic_DNA"/>
</dbReference>
<dbReference type="PROSITE" id="PS50928">
    <property type="entry name" value="ABC_TM1"/>
    <property type="match status" value="1"/>
</dbReference>
<keyword evidence="10" id="KW-1185">Reference proteome</keyword>
<evidence type="ECO:0000313" key="9">
    <source>
        <dbReference type="EMBL" id="MCJ2544160.1"/>
    </source>
</evidence>
<evidence type="ECO:0000259" key="8">
    <source>
        <dbReference type="PROSITE" id="PS50928"/>
    </source>
</evidence>
<dbReference type="SUPFAM" id="SSF161098">
    <property type="entry name" value="MetI-like"/>
    <property type="match status" value="1"/>
</dbReference>
<feature type="transmembrane region" description="Helical" evidence="7">
    <location>
        <begin position="216"/>
        <end position="235"/>
    </location>
</feature>
<feature type="transmembrane region" description="Helical" evidence="7">
    <location>
        <begin position="88"/>
        <end position="112"/>
    </location>
</feature>
<evidence type="ECO:0000256" key="3">
    <source>
        <dbReference type="ARBA" id="ARBA00022448"/>
    </source>
</evidence>
<dbReference type="RefSeq" id="WP_244352421.1">
    <property type="nucleotide sequence ID" value="NZ_JAFIRA010000049.1"/>
</dbReference>
<keyword evidence="5 7" id="KW-1133">Transmembrane helix</keyword>
<accession>A0ABT0CEF2</accession>
<dbReference type="NCBIfam" id="TIGR01097">
    <property type="entry name" value="PhnE"/>
    <property type="match status" value="1"/>
</dbReference>
<dbReference type="PANTHER" id="PTHR30043:SF8">
    <property type="entry name" value="ABC TRANSPORTER, PERMEASE PROTEIN CC0363, PUTATIVE-RELATED"/>
    <property type="match status" value="1"/>
</dbReference>
<gene>
    <name evidence="9" type="primary">phnE</name>
    <name evidence="9" type="ORF">JX360_14820</name>
</gene>
<evidence type="ECO:0000256" key="7">
    <source>
        <dbReference type="RuleBase" id="RU363032"/>
    </source>
</evidence>
<comment type="caution">
    <text evidence="9">The sequence shown here is derived from an EMBL/GenBank/DDBJ whole genome shotgun (WGS) entry which is preliminary data.</text>
</comment>
<evidence type="ECO:0000256" key="2">
    <source>
        <dbReference type="ARBA" id="ARBA00004196"/>
    </source>
</evidence>